<evidence type="ECO:0000259" key="2">
    <source>
        <dbReference type="Pfam" id="PF14319"/>
    </source>
</evidence>
<keyword evidence="4" id="KW-1185">Reference proteome</keyword>
<evidence type="ECO:0000313" key="3">
    <source>
        <dbReference type="EMBL" id="MCZ0867282.1"/>
    </source>
</evidence>
<organism evidence="3 4">
    <name type="scientific">Dasania phycosphaerae</name>
    <dbReference type="NCBI Taxonomy" id="2950436"/>
    <lineage>
        <taxon>Bacteria</taxon>
        <taxon>Pseudomonadati</taxon>
        <taxon>Pseudomonadota</taxon>
        <taxon>Gammaproteobacteria</taxon>
        <taxon>Cellvibrionales</taxon>
        <taxon>Spongiibacteraceae</taxon>
        <taxon>Dasania</taxon>
    </lineage>
</organism>
<reference evidence="3 4" key="1">
    <citation type="submission" date="2022-12" db="EMBL/GenBank/DDBJ databases">
        <title>Dasania phycosphaerae sp. nov., isolated from particulate material of the south coast of Korea.</title>
        <authorList>
            <person name="Jiang Y."/>
        </authorList>
    </citation>
    <scope>NUCLEOTIDE SEQUENCE [LARGE SCALE GENOMIC DNA]</scope>
    <source>
        <strain evidence="3 4">GY-19</strain>
    </source>
</reference>
<comment type="caution">
    <text evidence="3">The sequence shown here is derived from an EMBL/GenBank/DDBJ whole genome shotgun (WGS) entry which is preliminary data.</text>
</comment>
<feature type="domain" description="Transposase zinc-binding" evidence="2">
    <location>
        <begin position="23"/>
        <end position="108"/>
    </location>
</feature>
<dbReference type="GO" id="GO:0006313">
    <property type="term" value="P:DNA transposition"/>
    <property type="evidence" value="ECO:0007669"/>
    <property type="project" value="InterPro"/>
</dbReference>
<dbReference type="AlphaFoldDB" id="A0A9J6RSE0"/>
<proteinExistence type="predicted"/>
<accession>A0A9J6RSE0</accession>
<evidence type="ECO:0000259" key="1">
    <source>
        <dbReference type="Pfam" id="PF04986"/>
    </source>
</evidence>
<dbReference type="Proteomes" id="UP001069090">
    <property type="component" value="Unassembled WGS sequence"/>
</dbReference>
<evidence type="ECO:0000313" key="4">
    <source>
        <dbReference type="Proteomes" id="UP001069090"/>
    </source>
</evidence>
<dbReference type="RefSeq" id="WP_268905516.1">
    <property type="nucleotide sequence ID" value="NZ_JAPTGG010000047.1"/>
</dbReference>
<sequence>MTIEFKQRHMDMSNKKIQHLFTAFKNELKQTKQPLKNHKAIFAISHCRTSSMGASFYSCKNNHEAIEIFHSCRHRSCFLCAQRKRLEWIEKQKQRLFNTPHFHVIFTLPHEYLPLWRFNEKLFTSIIFKASQTTLLELLADKKYGGVTPGILMTLHTWGRKLNLHPHTHCLVSAGGLDADKHWKAIDKFLLPSGVIRKVYRGKVQSLIKAAFQSGEITLPADWHEGRFWSQYRSLYRKEWSVRIEERYEHGKGVVLYLARYCKGGPLHPEQIKSATSNRVELSYLDHRDKKTKRQHLKPMELIQRLLIHVPPKGIHTARYFGLYSAASKSKHIIARNIHGTLSGVGPSAGSRIADMLLYCKTCGGSASLSHQQWPMRQKGISINKNTRLGRFVGHVQQVDETDIAKGVYDDST</sequence>
<dbReference type="Pfam" id="PF14319">
    <property type="entry name" value="Zn_Tnp_IS91"/>
    <property type="match status" value="1"/>
</dbReference>
<feature type="domain" description="Transposase IS801/IS1294" evidence="1">
    <location>
        <begin position="150"/>
        <end position="330"/>
    </location>
</feature>
<dbReference type="GO" id="GO:0003677">
    <property type="term" value="F:DNA binding"/>
    <property type="evidence" value="ECO:0007669"/>
    <property type="project" value="InterPro"/>
</dbReference>
<gene>
    <name evidence="3" type="ORF">O0V09_18970</name>
</gene>
<dbReference type="InterPro" id="IPR007069">
    <property type="entry name" value="Transposase_32"/>
</dbReference>
<protein>
    <submittedName>
        <fullName evidence="3">Transposase</fullName>
    </submittedName>
</protein>
<name>A0A9J6RSE0_9GAMM</name>
<dbReference type="PANTHER" id="PTHR37023">
    <property type="entry name" value="TRANSPOSASE"/>
    <property type="match status" value="1"/>
</dbReference>
<dbReference type="PANTHER" id="PTHR37023:SF1">
    <property type="entry name" value="ISSOD25 TRANSPOSASE TNPA_ISSOD25"/>
    <property type="match status" value="1"/>
</dbReference>
<dbReference type="EMBL" id="JAPTGG010000047">
    <property type="protein sequence ID" value="MCZ0867282.1"/>
    <property type="molecule type" value="Genomic_DNA"/>
</dbReference>
<dbReference type="GO" id="GO:0004803">
    <property type="term" value="F:transposase activity"/>
    <property type="evidence" value="ECO:0007669"/>
    <property type="project" value="InterPro"/>
</dbReference>
<dbReference type="InterPro" id="IPR026889">
    <property type="entry name" value="Zn_Tnp"/>
</dbReference>
<dbReference type="Pfam" id="PF04986">
    <property type="entry name" value="Y2_Tnp"/>
    <property type="match status" value="1"/>
</dbReference>